<reference evidence="2" key="1">
    <citation type="submission" date="2016-08" db="EMBL/GenBank/DDBJ databases">
        <authorList>
            <person name="Varghese N."/>
            <person name="Submissions Spin"/>
        </authorList>
    </citation>
    <scope>NUCLEOTIDE SEQUENCE [LARGE SCALE GENOMIC DNA]</scope>
    <source>
        <strain evidence="2">R-53144</strain>
    </source>
</reference>
<sequence>MKFKLILFIFLIVFFRNSYAEKLTFNIDHKVVNKAVFDTENNRNIINLYHNNNNLITKIPSFDEDGGNRFEKVLTRYDENNLIRIITTFSDRGYFKIYYDIGLNKDTNLYILNKVSFETQEWSSNEKFTAKYCYSQFQIGLDELSKNNELFNEIRPRVDGWENGKVKGSCVKSNNEINYENAYNLVIKSYLFNKPNVNEKTKMYLVKGDVVNLLKMNNEFYYIEYITPKNKTIKKWLHCSAIDACVY</sequence>
<proteinExistence type="predicted"/>
<name>A0A1C4CWC9_9GAMM</name>
<protein>
    <submittedName>
        <fullName evidence="1">Uncharacterized protein</fullName>
    </submittedName>
</protein>
<evidence type="ECO:0000313" key="2">
    <source>
        <dbReference type="Proteomes" id="UP000199698"/>
    </source>
</evidence>
<dbReference type="STRING" id="1798183.GA0061080_105113"/>
<accession>A0A1C4CWC9</accession>
<dbReference type="Proteomes" id="UP000199698">
    <property type="component" value="Unassembled WGS sequence"/>
</dbReference>
<dbReference type="AlphaFoldDB" id="A0A1C4CWC9"/>
<organism evidence="1 2">
    <name type="scientific">Gilliamella intestini</name>
    <dbReference type="NCBI Taxonomy" id="1798183"/>
    <lineage>
        <taxon>Bacteria</taxon>
        <taxon>Pseudomonadati</taxon>
        <taxon>Pseudomonadota</taxon>
        <taxon>Gammaproteobacteria</taxon>
        <taxon>Orbales</taxon>
        <taxon>Orbaceae</taxon>
        <taxon>Gilliamella</taxon>
    </lineage>
</organism>
<keyword evidence="2" id="KW-1185">Reference proteome</keyword>
<evidence type="ECO:0000313" key="1">
    <source>
        <dbReference type="EMBL" id="SCC23340.1"/>
    </source>
</evidence>
<dbReference type="EMBL" id="FMBA01000051">
    <property type="protein sequence ID" value="SCC23340.1"/>
    <property type="molecule type" value="Genomic_DNA"/>
</dbReference>
<dbReference type="OrthoDB" id="6885434at2"/>
<dbReference type="RefSeq" id="WP_091125125.1">
    <property type="nucleotide sequence ID" value="NZ_FMBA01000051.1"/>
</dbReference>
<gene>
    <name evidence="1" type="ORF">GA0061080_105113</name>
</gene>